<evidence type="ECO:0000256" key="1">
    <source>
        <dbReference type="SAM" id="MobiDB-lite"/>
    </source>
</evidence>
<gene>
    <name evidence="2" type="ORF">EC957_000815</name>
</gene>
<dbReference type="AlphaFoldDB" id="A0A9P6JW05"/>
<evidence type="ECO:0000313" key="3">
    <source>
        <dbReference type="Proteomes" id="UP000723463"/>
    </source>
</evidence>
<proteinExistence type="predicted"/>
<reference evidence="2" key="1">
    <citation type="journal article" date="2020" name="Fungal Divers.">
        <title>Resolving the Mortierellaceae phylogeny through synthesis of multi-gene phylogenetics and phylogenomics.</title>
        <authorList>
            <person name="Vandepol N."/>
            <person name="Liber J."/>
            <person name="Desiro A."/>
            <person name="Na H."/>
            <person name="Kennedy M."/>
            <person name="Barry K."/>
            <person name="Grigoriev I.V."/>
            <person name="Miller A.N."/>
            <person name="O'Donnell K."/>
            <person name="Stajich J.E."/>
            <person name="Bonito G."/>
        </authorList>
    </citation>
    <scope>NUCLEOTIDE SEQUENCE</scope>
    <source>
        <strain evidence="2">NRRL 2591</strain>
    </source>
</reference>
<name>A0A9P6JW05_9FUNG</name>
<feature type="non-terminal residue" evidence="2">
    <location>
        <position position="1"/>
    </location>
</feature>
<evidence type="ECO:0000313" key="2">
    <source>
        <dbReference type="EMBL" id="KAF9536028.1"/>
    </source>
</evidence>
<sequence>LVHWDIKSYQPPLAEPGTKLGDGGDVSRSNTVSSGNSDVGYVNHTKAIAAKEISLLTFIHPQAGIIYKETSPLGYVKREQAADKILQNPHLSLTRPITYFDDNWKPVLGMELCQEK</sequence>
<accession>A0A9P6JW05</accession>
<protein>
    <submittedName>
        <fullName evidence="2">Uncharacterized protein</fullName>
    </submittedName>
</protein>
<feature type="region of interest" description="Disordered" evidence="1">
    <location>
        <begin position="14"/>
        <end position="35"/>
    </location>
</feature>
<feature type="non-terminal residue" evidence="2">
    <location>
        <position position="116"/>
    </location>
</feature>
<organism evidence="2 3">
    <name type="scientific">Mortierella hygrophila</name>
    <dbReference type="NCBI Taxonomy" id="979708"/>
    <lineage>
        <taxon>Eukaryota</taxon>
        <taxon>Fungi</taxon>
        <taxon>Fungi incertae sedis</taxon>
        <taxon>Mucoromycota</taxon>
        <taxon>Mortierellomycotina</taxon>
        <taxon>Mortierellomycetes</taxon>
        <taxon>Mortierellales</taxon>
        <taxon>Mortierellaceae</taxon>
        <taxon>Mortierella</taxon>
    </lineage>
</organism>
<dbReference type="Proteomes" id="UP000723463">
    <property type="component" value="Unassembled WGS sequence"/>
</dbReference>
<comment type="caution">
    <text evidence="2">The sequence shown here is derived from an EMBL/GenBank/DDBJ whole genome shotgun (WGS) entry which is preliminary data.</text>
</comment>
<dbReference type="EMBL" id="JAAAXW010001115">
    <property type="protein sequence ID" value="KAF9536028.1"/>
    <property type="molecule type" value="Genomic_DNA"/>
</dbReference>
<keyword evidence="3" id="KW-1185">Reference proteome</keyword>